<protein>
    <submittedName>
        <fullName evidence="2">Nudix hydrolase</fullName>
    </submittedName>
</protein>
<dbReference type="PANTHER" id="PTHR10885:SF0">
    <property type="entry name" value="ISOPENTENYL-DIPHOSPHATE DELTA-ISOMERASE"/>
    <property type="match status" value="1"/>
</dbReference>
<dbReference type="RefSeq" id="WP_189025374.1">
    <property type="nucleotide sequence ID" value="NZ_BMKR01000009.1"/>
</dbReference>
<dbReference type="PANTHER" id="PTHR10885">
    <property type="entry name" value="ISOPENTENYL-DIPHOSPHATE DELTA-ISOMERASE"/>
    <property type="match status" value="1"/>
</dbReference>
<dbReference type="Proteomes" id="UP000637643">
    <property type="component" value="Unassembled WGS sequence"/>
</dbReference>
<dbReference type="InterPro" id="IPR015797">
    <property type="entry name" value="NUDIX_hydrolase-like_dom_sf"/>
</dbReference>
<dbReference type="Gene3D" id="3.90.79.10">
    <property type="entry name" value="Nucleoside Triphosphate Pyrophosphohydrolase"/>
    <property type="match status" value="1"/>
</dbReference>
<accession>A0A917CB92</accession>
<evidence type="ECO:0000259" key="1">
    <source>
        <dbReference type="PROSITE" id="PS51462"/>
    </source>
</evidence>
<organism evidence="2 3">
    <name type="scientific">Paenibacillus albidus</name>
    <dbReference type="NCBI Taxonomy" id="2041023"/>
    <lineage>
        <taxon>Bacteria</taxon>
        <taxon>Bacillati</taxon>
        <taxon>Bacillota</taxon>
        <taxon>Bacilli</taxon>
        <taxon>Bacillales</taxon>
        <taxon>Paenibacillaceae</taxon>
        <taxon>Paenibacillus</taxon>
    </lineage>
</organism>
<keyword evidence="2" id="KW-0378">Hydrolase</keyword>
<comment type="caution">
    <text evidence="2">The sequence shown here is derived from an EMBL/GenBank/DDBJ whole genome shotgun (WGS) entry which is preliminary data.</text>
</comment>
<reference evidence="2" key="2">
    <citation type="submission" date="2020-09" db="EMBL/GenBank/DDBJ databases">
        <authorList>
            <person name="Sun Q."/>
            <person name="Zhou Y."/>
        </authorList>
    </citation>
    <scope>NUCLEOTIDE SEQUENCE</scope>
    <source>
        <strain evidence="2">CGMCC 1.16134</strain>
    </source>
</reference>
<dbReference type="GO" id="GO:0016787">
    <property type="term" value="F:hydrolase activity"/>
    <property type="evidence" value="ECO:0007669"/>
    <property type="project" value="UniProtKB-KW"/>
</dbReference>
<dbReference type="InterPro" id="IPR000086">
    <property type="entry name" value="NUDIX_hydrolase_dom"/>
</dbReference>
<dbReference type="AlphaFoldDB" id="A0A917CB92"/>
<feature type="domain" description="Nudix hydrolase" evidence="1">
    <location>
        <begin position="29"/>
        <end position="200"/>
    </location>
</feature>
<reference evidence="2" key="1">
    <citation type="journal article" date="2014" name="Int. J. Syst. Evol. Microbiol.">
        <title>Complete genome sequence of Corynebacterium casei LMG S-19264T (=DSM 44701T), isolated from a smear-ripened cheese.</title>
        <authorList>
            <consortium name="US DOE Joint Genome Institute (JGI-PGF)"/>
            <person name="Walter F."/>
            <person name="Albersmeier A."/>
            <person name="Kalinowski J."/>
            <person name="Ruckert C."/>
        </authorList>
    </citation>
    <scope>NUCLEOTIDE SEQUENCE</scope>
    <source>
        <strain evidence="2">CGMCC 1.16134</strain>
    </source>
</reference>
<dbReference type="PROSITE" id="PS51462">
    <property type="entry name" value="NUDIX"/>
    <property type="match status" value="1"/>
</dbReference>
<evidence type="ECO:0000313" key="2">
    <source>
        <dbReference type="EMBL" id="GGF79640.1"/>
    </source>
</evidence>
<dbReference type="SUPFAM" id="SSF55811">
    <property type="entry name" value="Nudix"/>
    <property type="match status" value="1"/>
</dbReference>
<evidence type="ECO:0000313" key="3">
    <source>
        <dbReference type="Proteomes" id="UP000637643"/>
    </source>
</evidence>
<keyword evidence="3" id="KW-1185">Reference proteome</keyword>
<dbReference type="Pfam" id="PF00293">
    <property type="entry name" value="NUDIX"/>
    <property type="match status" value="1"/>
</dbReference>
<sequence length="208" mass="23829">MTDEILTIFDEKGNIAGTAPRDEVHRLGLWHETFHFWLISLEQGIPYIYLQLRSEQKKDYSGLLDITAAGHLLAGETVEDGVREVQEELGLVIAFDKLIPLGTIPYEMTQEGIIDKERAHVFVYQQSVAWDDFALQEEEVAVMVRAELHDFHALWTGISNEIEIQGFRVSGSGERIQIKQTVNRGLFVPHEIDYYERVLTGIQAIFRE</sequence>
<dbReference type="EMBL" id="BMKR01000009">
    <property type="protein sequence ID" value="GGF79640.1"/>
    <property type="molecule type" value="Genomic_DNA"/>
</dbReference>
<proteinExistence type="predicted"/>
<name>A0A917CB92_9BACL</name>
<dbReference type="CDD" id="cd04692">
    <property type="entry name" value="NUDIX_Hydrolase"/>
    <property type="match status" value="1"/>
</dbReference>
<gene>
    <name evidence="2" type="ORF">GCM10010912_25790</name>
</gene>